<evidence type="ECO:0000256" key="1">
    <source>
        <dbReference type="SAM" id="MobiDB-lite"/>
    </source>
</evidence>
<dbReference type="RefSeq" id="WP_181197901.1">
    <property type="nucleotide sequence ID" value="NZ_PVNK01000166.1"/>
</dbReference>
<organism evidence="2 3">
    <name type="scientific">Enhygromyxa salina</name>
    <dbReference type="NCBI Taxonomy" id="215803"/>
    <lineage>
        <taxon>Bacteria</taxon>
        <taxon>Pseudomonadati</taxon>
        <taxon>Myxococcota</taxon>
        <taxon>Polyangia</taxon>
        <taxon>Nannocystales</taxon>
        <taxon>Nannocystaceae</taxon>
        <taxon>Enhygromyxa</taxon>
    </lineage>
</organism>
<comment type="caution">
    <text evidence="2">The sequence shown here is derived from an EMBL/GenBank/DDBJ whole genome shotgun (WGS) entry which is preliminary data.</text>
</comment>
<gene>
    <name evidence="2" type="ORF">ENSA5_36810</name>
</gene>
<dbReference type="Proteomes" id="UP000237968">
    <property type="component" value="Unassembled WGS sequence"/>
</dbReference>
<evidence type="ECO:0000313" key="2">
    <source>
        <dbReference type="EMBL" id="PRP95812.1"/>
    </source>
</evidence>
<name>A0A2S9XSH2_9BACT</name>
<feature type="compositionally biased region" description="Basic and acidic residues" evidence="1">
    <location>
        <begin position="24"/>
        <end position="51"/>
    </location>
</feature>
<reference evidence="2 3" key="1">
    <citation type="submission" date="2018-03" db="EMBL/GenBank/DDBJ databases">
        <title>Draft Genome Sequences of the Obligatory Marine Myxobacteria Enhygromyxa salina SWB005.</title>
        <authorList>
            <person name="Poehlein A."/>
            <person name="Moghaddam J.A."/>
            <person name="Harms H."/>
            <person name="Alanjari M."/>
            <person name="Koenig G.M."/>
            <person name="Daniel R."/>
            <person name="Schaeberle T.F."/>
        </authorList>
    </citation>
    <scope>NUCLEOTIDE SEQUENCE [LARGE SCALE GENOMIC DNA]</scope>
    <source>
        <strain evidence="2 3">SWB005</strain>
    </source>
</reference>
<proteinExistence type="predicted"/>
<dbReference type="EMBL" id="PVNK01000166">
    <property type="protein sequence ID" value="PRP95812.1"/>
    <property type="molecule type" value="Genomic_DNA"/>
</dbReference>
<protein>
    <submittedName>
        <fullName evidence="2">Uncharacterized protein</fullName>
    </submittedName>
</protein>
<dbReference type="AlphaFoldDB" id="A0A2S9XSH2"/>
<feature type="compositionally biased region" description="Acidic residues" evidence="1">
    <location>
        <begin position="52"/>
        <end position="67"/>
    </location>
</feature>
<keyword evidence="3" id="KW-1185">Reference proteome</keyword>
<feature type="region of interest" description="Disordered" evidence="1">
    <location>
        <begin position="21"/>
        <end position="67"/>
    </location>
</feature>
<evidence type="ECO:0000313" key="3">
    <source>
        <dbReference type="Proteomes" id="UP000237968"/>
    </source>
</evidence>
<sequence length="209" mass="21736">MALERPSTALLFTICLGLLIPTGCDKDKGKGEEEVAGKDQRKDGDEGKGEGEGEGEGDDDDAAVEDEGSVELTIGDAGAKWIAKRATAEPNGKGAMRIQASVHAQDSESASGAQFKLLLWDFEGPGEYVLRGPNSTLAGLKIDLDEDGKATRGAVKSGISGGRAIVFQNAKVQVTRATDDFVDGTLTWSGVALGGATKVDGKFHARIEG</sequence>
<accession>A0A2S9XSH2</accession>